<dbReference type="Pfam" id="PF04339">
    <property type="entry name" value="FemAB_like"/>
    <property type="match status" value="1"/>
</dbReference>
<dbReference type="OrthoDB" id="250621at2"/>
<dbReference type="KEGG" id="ruv:EC9_10890"/>
<dbReference type="SUPFAM" id="SSF55729">
    <property type="entry name" value="Acyl-CoA N-acyltransferases (Nat)"/>
    <property type="match status" value="1"/>
</dbReference>
<dbReference type="Gene3D" id="3.40.630.30">
    <property type="match status" value="1"/>
</dbReference>
<gene>
    <name evidence="1" type="ORF">EC9_10890</name>
</gene>
<reference evidence="1 2" key="1">
    <citation type="submission" date="2019-02" db="EMBL/GenBank/DDBJ databases">
        <title>Deep-cultivation of Planctomycetes and their phenomic and genomic characterization uncovers novel biology.</title>
        <authorList>
            <person name="Wiegand S."/>
            <person name="Jogler M."/>
            <person name="Boedeker C."/>
            <person name="Pinto D."/>
            <person name="Vollmers J."/>
            <person name="Rivas-Marin E."/>
            <person name="Kohn T."/>
            <person name="Peeters S.H."/>
            <person name="Heuer A."/>
            <person name="Rast P."/>
            <person name="Oberbeckmann S."/>
            <person name="Bunk B."/>
            <person name="Jeske O."/>
            <person name="Meyerdierks A."/>
            <person name="Storesund J.E."/>
            <person name="Kallscheuer N."/>
            <person name="Luecker S."/>
            <person name="Lage O.M."/>
            <person name="Pohl T."/>
            <person name="Merkel B.J."/>
            <person name="Hornburger P."/>
            <person name="Mueller R.-W."/>
            <person name="Bruemmer F."/>
            <person name="Labrenz M."/>
            <person name="Spormann A.M."/>
            <person name="Op den Camp H."/>
            <person name="Overmann J."/>
            <person name="Amann R."/>
            <person name="Jetten M.S.M."/>
            <person name="Mascher T."/>
            <person name="Medema M.H."/>
            <person name="Devos D.P."/>
            <person name="Kaster A.-K."/>
            <person name="Ovreas L."/>
            <person name="Rohde M."/>
            <person name="Galperin M.Y."/>
            <person name="Jogler C."/>
        </authorList>
    </citation>
    <scope>NUCLEOTIDE SEQUENCE [LARGE SCALE GENOMIC DNA]</scope>
    <source>
        <strain evidence="1 2">EC9</strain>
    </source>
</reference>
<dbReference type="InterPro" id="IPR007434">
    <property type="entry name" value="FemAB-like"/>
</dbReference>
<dbReference type="Proteomes" id="UP000319557">
    <property type="component" value="Chromosome"/>
</dbReference>
<keyword evidence="2" id="KW-1185">Reference proteome</keyword>
<dbReference type="AlphaFoldDB" id="A0A517LWB2"/>
<name>A0A517LWB2_9BACT</name>
<dbReference type="PANTHER" id="PTHR47017:SF1">
    <property type="entry name" value="ACYL-COA"/>
    <property type="match status" value="1"/>
</dbReference>
<dbReference type="PANTHER" id="PTHR47017">
    <property type="entry name" value="ACYL-COA"/>
    <property type="match status" value="1"/>
</dbReference>
<evidence type="ECO:0000313" key="2">
    <source>
        <dbReference type="Proteomes" id="UP000319557"/>
    </source>
</evidence>
<evidence type="ECO:0008006" key="3">
    <source>
        <dbReference type="Google" id="ProtNLM"/>
    </source>
</evidence>
<proteinExistence type="predicted"/>
<evidence type="ECO:0000313" key="1">
    <source>
        <dbReference type="EMBL" id="QDS86914.1"/>
    </source>
</evidence>
<organism evidence="1 2">
    <name type="scientific">Rosistilla ulvae</name>
    <dbReference type="NCBI Taxonomy" id="1930277"/>
    <lineage>
        <taxon>Bacteria</taxon>
        <taxon>Pseudomonadati</taxon>
        <taxon>Planctomycetota</taxon>
        <taxon>Planctomycetia</taxon>
        <taxon>Pirellulales</taxon>
        <taxon>Pirellulaceae</taxon>
        <taxon>Rosistilla</taxon>
    </lineage>
</organism>
<sequence>MTNETIGFHYRIFDSADAVPVEAWNSVQQRFGDPFCDLRFIRVVETSMAADTRCWPVVFYDGKRPVAISCISRYRVDAGVLTGAPLQKVIGWVRRVLPSFLFLKIVFAGLPVSAGQRGLVMLPDTNHQEVVRLMDDALATIARREAVGLIVIKEFEQTDSEWADQFSRQYRYYKADSLPMNRLELAFDSFDDYLAARSSRSRSSIRQSRRRLRDTGCQLIQLPGGPEAIERFTDEAHRLYLAVLGKSHSRLETLPAEFFRELARQFGDAAHFTFIYQSERLVAVSCSLKGDDVFQMMFCGIDYSLNDQAHLYFNIMFSDLDIGFRQHVSRINVGQNGDTFKARLGCRQIPLSIYIKGRNLFRPLLWMFQRWFLPAAPLLAPIETLSGKRSPQVSGKTTSTVAPPATVARATVLGLLP</sequence>
<dbReference type="InterPro" id="IPR016181">
    <property type="entry name" value="Acyl_CoA_acyltransferase"/>
</dbReference>
<dbReference type="RefSeq" id="WP_145342942.1">
    <property type="nucleotide sequence ID" value="NZ_CP036261.1"/>
</dbReference>
<protein>
    <recommendedName>
        <fullName evidence="3">BioF2-like acetyltransferase domain-containing protein</fullName>
    </recommendedName>
</protein>
<dbReference type="EMBL" id="CP036261">
    <property type="protein sequence ID" value="QDS86914.1"/>
    <property type="molecule type" value="Genomic_DNA"/>
</dbReference>
<accession>A0A517LWB2</accession>